<protein>
    <submittedName>
        <fullName evidence="5">Lysophospholipid acyltransferase family protein</fullName>
    </submittedName>
</protein>
<sequence length="276" mass="29447">MAGTGAREGWYRSTVLLGRGLLRGLGVRVRLSGTEHLPADGPALLAANHVSFLDFVFLAHAGIDRGRHVRFLCRHDIWGAPLVGRAMDGMRHVPVDRAAPAHSYLVARRLLRAGEAVGVFPEAGVSHSFTVRGLMPGAAALARDTGVPVLPVALWGGQRIWRAGRAPDGRRIRPELARGRVVDVRIGAPLPVAPDADPVVTTRRIGEVLTGLLEDVQRLPDHRPRPGEGAPWYPAHLGGDAPDRRAALALDVLPRSAVAPTWGPSLPPRPALPEAG</sequence>
<evidence type="ECO:0000256" key="1">
    <source>
        <dbReference type="ARBA" id="ARBA00022679"/>
    </source>
</evidence>
<dbReference type="RefSeq" id="WP_378589387.1">
    <property type="nucleotide sequence ID" value="NZ_JBHSKD010000008.1"/>
</dbReference>
<dbReference type="Proteomes" id="UP001596087">
    <property type="component" value="Unassembled WGS sequence"/>
</dbReference>
<evidence type="ECO:0000256" key="2">
    <source>
        <dbReference type="ARBA" id="ARBA00023315"/>
    </source>
</evidence>
<name>A0ABW0BJA7_9ACTN</name>
<organism evidence="5 6">
    <name type="scientific">Nocardioides taihuensis</name>
    <dbReference type="NCBI Taxonomy" id="1835606"/>
    <lineage>
        <taxon>Bacteria</taxon>
        <taxon>Bacillati</taxon>
        <taxon>Actinomycetota</taxon>
        <taxon>Actinomycetes</taxon>
        <taxon>Propionibacteriales</taxon>
        <taxon>Nocardioidaceae</taxon>
        <taxon>Nocardioides</taxon>
    </lineage>
</organism>
<keyword evidence="2 5" id="KW-0012">Acyltransferase</keyword>
<dbReference type="EMBL" id="JBHSKD010000008">
    <property type="protein sequence ID" value="MFC5176816.1"/>
    <property type="molecule type" value="Genomic_DNA"/>
</dbReference>
<evidence type="ECO:0000313" key="6">
    <source>
        <dbReference type="Proteomes" id="UP001596087"/>
    </source>
</evidence>
<dbReference type="SUPFAM" id="SSF69593">
    <property type="entry name" value="Glycerol-3-phosphate (1)-acyltransferase"/>
    <property type="match status" value="1"/>
</dbReference>
<proteinExistence type="predicted"/>
<dbReference type="InterPro" id="IPR002123">
    <property type="entry name" value="Plipid/glycerol_acylTrfase"/>
</dbReference>
<gene>
    <name evidence="5" type="ORF">ACFPGP_09045</name>
</gene>
<dbReference type="GO" id="GO:0016746">
    <property type="term" value="F:acyltransferase activity"/>
    <property type="evidence" value="ECO:0007669"/>
    <property type="project" value="UniProtKB-KW"/>
</dbReference>
<evidence type="ECO:0000259" key="4">
    <source>
        <dbReference type="SMART" id="SM00563"/>
    </source>
</evidence>
<dbReference type="PANTHER" id="PTHR10434:SF55">
    <property type="entry name" value="POSSIBLE ACYLTRANSFERASE"/>
    <property type="match status" value="1"/>
</dbReference>
<dbReference type="Pfam" id="PF01553">
    <property type="entry name" value="Acyltransferase"/>
    <property type="match status" value="1"/>
</dbReference>
<dbReference type="SMART" id="SM00563">
    <property type="entry name" value="PlsC"/>
    <property type="match status" value="1"/>
</dbReference>
<keyword evidence="6" id="KW-1185">Reference proteome</keyword>
<reference evidence="6" key="1">
    <citation type="journal article" date="2019" name="Int. J. Syst. Evol. Microbiol.">
        <title>The Global Catalogue of Microorganisms (GCM) 10K type strain sequencing project: providing services to taxonomists for standard genome sequencing and annotation.</title>
        <authorList>
            <consortium name="The Broad Institute Genomics Platform"/>
            <consortium name="The Broad Institute Genome Sequencing Center for Infectious Disease"/>
            <person name="Wu L."/>
            <person name="Ma J."/>
        </authorList>
    </citation>
    <scope>NUCLEOTIDE SEQUENCE [LARGE SCALE GENOMIC DNA]</scope>
    <source>
        <strain evidence="6">DFY41</strain>
    </source>
</reference>
<evidence type="ECO:0000313" key="5">
    <source>
        <dbReference type="EMBL" id="MFC5176816.1"/>
    </source>
</evidence>
<dbReference type="CDD" id="cd07989">
    <property type="entry name" value="LPLAT_AGPAT-like"/>
    <property type="match status" value="1"/>
</dbReference>
<feature type="domain" description="Phospholipid/glycerol acyltransferase" evidence="4">
    <location>
        <begin position="43"/>
        <end position="157"/>
    </location>
</feature>
<comment type="caution">
    <text evidence="5">The sequence shown here is derived from an EMBL/GenBank/DDBJ whole genome shotgun (WGS) entry which is preliminary data.</text>
</comment>
<dbReference type="PANTHER" id="PTHR10434">
    <property type="entry name" value="1-ACYL-SN-GLYCEROL-3-PHOSPHATE ACYLTRANSFERASE"/>
    <property type="match status" value="1"/>
</dbReference>
<evidence type="ECO:0000256" key="3">
    <source>
        <dbReference type="SAM" id="MobiDB-lite"/>
    </source>
</evidence>
<feature type="region of interest" description="Disordered" evidence="3">
    <location>
        <begin position="218"/>
        <end position="238"/>
    </location>
</feature>
<accession>A0ABW0BJA7</accession>
<keyword evidence="1" id="KW-0808">Transferase</keyword>